<evidence type="ECO:0000313" key="4">
    <source>
        <dbReference type="Proteomes" id="UP000031950"/>
    </source>
</evidence>
<dbReference type="STRING" id="135826.KP77_05660"/>
<dbReference type="Gene3D" id="1.20.1280.250">
    <property type="match status" value="1"/>
</dbReference>
<dbReference type="EMBL" id="JXRQ01000010">
    <property type="protein sequence ID" value="KIL52650.1"/>
    <property type="molecule type" value="Genomic_DNA"/>
</dbReference>
<dbReference type="Pfam" id="PF16571">
    <property type="entry name" value="FBP_C"/>
    <property type="match status" value="1"/>
</dbReference>
<name>A0A0C2RQW5_9BACL</name>
<dbReference type="OrthoDB" id="1891078at2"/>
<dbReference type="InterPro" id="IPR032330">
    <property type="entry name" value="EF-G-binding_C"/>
</dbReference>
<proteinExistence type="predicted"/>
<evidence type="ECO:0000259" key="1">
    <source>
        <dbReference type="Pfam" id="PF07299"/>
    </source>
</evidence>
<evidence type="ECO:0008006" key="5">
    <source>
        <dbReference type="Google" id="ProtNLM"/>
    </source>
</evidence>
<dbReference type="CDD" id="cd16342">
    <property type="entry name" value="FusC_FusB"/>
    <property type="match status" value="1"/>
</dbReference>
<dbReference type="Proteomes" id="UP000031950">
    <property type="component" value="Unassembled WGS sequence"/>
</dbReference>
<gene>
    <name evidence="3" type="ORF">KP77_05660</name>
</gene>
<accession>A0A0C2RQW5</accession>
<reference evidence="3 4" key="1">
    <citation type="submission" date="2015-01" db="EMBL/GenBank/DDBJ databases">
        <title>Genome sequence of Jeotgalibacillus alimentarius.</title>
        <authorList>
            <person name="Goh K.M."/>
            <person name="Chan K.-G."/>
            <person name="Yaakop A.S."/>
            <person name="Ee R."/>
            <person name="Gan H.M."/>
            <person name="Chan C.S."/>
        </authorList>
    </citation>
    <scope>NUCLEOTIDE SEQUENCE [LARGE SCALE GENOMIC DNA]</scope>
    <source>
        <strain evidence="3 4">YKJ-13</strain>
    </source>
</reference>
<feature type="domain" description="Elongation factor G-binding protein C-terminal treble-clef zinc-finger" evidence="2">
    <location>
        <begin position="99"/>
        <end position="203"/>
    </location>
</feature>
<dbReference type="PATRIC" id="fig|135826.4.peg.561"/>
<sequence length="214" mass="24308">MEQFISNEQFNVIKSQINGMQRQAGGTSDEGVKTAVKEAAEAKVHDVFDGLSEEQRNLISGVSALETEEERVKFLMDLTPYRKSFPEVTPADLRGLFSKVKKLLIPDLSDIDFRALTYLGWKDLGQSKQYFVYEKDGELKGIQGRYVISARKGICSICNRYGDVAMTSIQNRPRESEGLKSYGQYICYDSKECNQSIQDTAQLERFLGQVFERK</sequence>
<dbReference type="InterPro" id="IPR010841">
    <property type="entry name" value="EF-G-binding_N"/>
</dbReference>
<organism evidence="3 4">
    <name type="scientific">Jeotgalibacillus alimentarius</name>
    <dbReference type="NCBI Taxonomy" id="135826"/>
    <lineage>
        <taxon>Bacteria</taxon>
        <taxon>Bacillati</taxon>
        <taxon>Bacillota</taxon>
        <taxon>Bacilli</taxon>
        <taxon>Bacillales</taxon>
        <taxon>Caryophanaceae</taxon>
        <taxon>Jeotgalibacillus</taxon>
    </lineage>
</organism>
<evidence type="ECO:0000313" key="3">
    <source>
        <dbReference type="EMBL" id="KIL52650.1"/>
    </source>
</evidence>
<keyword evidence="4" id="KW-1185">Reference proteome</keyword>
<comment type="caution">
    <text evidence="3">The sequence shown here is derived from an EMBL/GenBank/DDBJ whole genome shotgun (WGS) entry which is preliminary data.</text>
</comment>
<dbReference type="InterPro" id="IPR038344">
    <property type="entry name" value="EF-G_N_sf"/>
</dbReference>
<dbReference type="RefSeq" id="WP_041121252.1">
    <property type="nucleotide sequence ID" value="NZ_JXRQ01000010.1"/>
</dbReference>
<dbReference type="Pfam" id="PF07299">
    <property type="entry name" value="EF-G-binding_N"/>
    <property type="match status" value="1"/>
</dbReference>
<evidence type="ECO:0000259" key="2">
    <source>
        <dbReference type="Pfam" id="PF16571"/>
    </source>
</evidence>
<dbReference type="AlphaFoldDB" id="A0A0C2RQW5"/>
<protein>
    <recommendedName>
        <fullName evidence="5">Fibronectin-binding protein</fullName>
    </recommendedName>
</protein>
<feature type="domain" description="Elongation factor G-binding protein N-terminal" evidence="1">
    <location>
        <begin position="4"/>
        <end position="86"/>
    </location>
</feature>